<evidence type="ECO:0000256" key="3">
    <source>
        <dbReference type="ARBA" id="ARBA00022833"/>
    </source>
</evidence>
<dbReference type="Proteomes" id="UP000694845">
    <property type="component" value="Unplaced"/>
</dbReference>
<dbReference type="InterPro" id="IPR027370">
    <property type="entry name" value="Znf-RING_euk"/>
</dbReference>
<dbReference type="Gene3D" id="3.30.160.60">
    <property type="entry name" value="Classic Zinc Finger"/>
    <property type="match status" value="1"/>
</dbReference>
<dbReference type="FunFam" id="3.30.40.10:FF:000623">
    <property type="entry name" value="Uncharacterized protein, isoform A"/>
    <property type="match status" value="1"/>
</dbReference>
<gene>
    <name evidence="9" type="primary">LOC110973059</name>
</gene>
<feature type="domain" description="RING-type" evidence="6">
    <location>
        <begin position="54"/>
        <end position="95"/>
    </location>
</feature>
<dbReference type="Pfam" id="PF13445">
    <property type="entry name" value="zf-RING_UBOX"/>
    <property type="match status" value="1"/>
</dbReference>
<dbReference type="KEGG" id="aplc:110973059"/>
<dbReference type="Pfam" id="PF00643">
    <property type="entry name" value="zf-B_box"/>
    <property type="match status" value="1"/>
</dbReference>
<proteinExistence type="predicted"/>
<dbReference type="PROSITE" id="PS00518">
    <property type="entry name" value="ZF_RING_1"/>
    <property type="match status" value="1"/>
</dbReference>
<dbReference type="PANTHER" id="PTHR25462:SF296">
    <property type="entry name" value="MEIOTIC P26, ISOFORM F"/>
    <property type="match status" value="1"/>
</dbReference>
<dbReference type="GO" id="GO:0008270">
    <property type="term" value="F:zinc ion binding"/>
    <property type="evidence" value="ECO:0007669"/>
    <property type="project" value="UniProtKB-KW"/>
</dbReference>
<dbReference type="InterPro" id="IPR047153">
    <property type="entry name" value="TRIM45/56/19-like"/>
</dbReference>
<evidence type="ECO:0000259" key="7">
    <source>
        <dbReference type="PROSITE" id="PS50119"/>
    </source>
</evidence>
<keyword evidence="1" id="KW-0479">Metal-binding</keyword>
<dbReference type="InterPro" id="IPR000315">
    <property type="entry name" value="Znf_B-box"/>
</dbReference>
<evidence type="ECO:0000256" key="4">
    <source>
        <dbReference type="PROSITE-ProRule" id="PRU00024"/>
    </source>
</evidence>
<evidence type="ECO:0000256" key="2">
    <source>
        <dbReference type="ARBA" id="ARBA00022771"/>
    </source>
</evidence>
<keyword evidence="8" id="KW-1185">Reference proteome</keyword>
<dbReference type="SUPFAM" id="SSF57850">
    <property type="entry name" value="RING/U-box"/>
    <property type="match status" value="1"/>
</dbReference>
<evidence type="ECO:0000313" key="8">
    <source>
        <dbReference type="Proteomes" id="UP000694845"/>
    </source>
</evidence>
<dbReference type="PROSITE" id="PS50089">
    <property type="entry name" value="ZF_RING_2"/>
    <property type="match status" value="1"/>
</dbReference>
<reference evidence="9" key="1">
    <citation type="submission" date="2025-08" db="UniProtKB">
        <authorList>
            <consortium name="RefSeq"/>
        </authorList>
    </citation>
    <scope>IDENTIFICATION</scope>
</reference>
<feature type="compositionally biased region" description="Acidic residues" evidence="5">
    <location>
        <begin position="343"/>
        <end position="357"/>
    </location>
</feature>
<keyword evidence="3" id="KW-0862">Zinc</keyword>
<dbReference type="PANTHER" id="PTHR25462">
    <property type="entry name" value="BONUS, ISOFORM C-RELATED"/>
    <property type="match status" value="1"/>
</dbReference>
<evidence type="ECO:0000256" key="5">
    <source>
        <dbReference type="SAM" id="MobiDB-lite"/>
    </source>
</evidence>
<feature type="region of interest" description="Disordered" evidence="5">
    <location>
        <begin position="1"/>
        <end position="22"/>
    </location>
</feature>
<evidence type="ECO:0000259" key="6">
    <source>
        <dbReference type="PROSITE" id="PS50089"/>
    </source>
</evidence>
<protein>
    <submittedName>
        <fullName evidence="9">Tripartite motif-containing protein 2-like isoform X1</fullName>
    </submittedName>
</protein>
<keyword evidence="2 4" id="KW-0863">Zinc-finger</keyword>
<sequence>MEGGAHPGALPPRGSPWHDPQVKPDGVWLSRQNMAEGKLCRSTLRDFSDKHLLCSICYEMYRKPKTLKCLHSFCEDCLMNYVKSAKGNIKCPVCRKTTLLPRRGVRDLPSDFRLTSMTDMVLHTEGTSIPTCPTHAGNMCGVYCETCREVMCLRCLKESHTAHEFDEVAGAVTAAKQHFVEDILPQCETSLTKIVGILETVSKTEQDLRTTFRNIRDQIAGKTQREIKRVLEANDRILLELDKIQAEREQSYASIKEDLLSQKRDVTLAIDYSTGATETNDYHYLRRFPKLSSDFFELIDRPLNDIECTVSSVEFLPSSEADDICLGTLATSCESLRLNSTDDIVDSNDGDNDEGEEDGPRAHGDGGCCYGNEDGRYAVNDVPGDTGSEKTGSGSQETFIGRFFAYVSARLMPPYI</sequence>
<dbReference type="InterPro" id="IPR017907">
    <property type="entry name" value="Znf_RING_CS"/>
</dbReference>
<dbReference type="SUPFAM" id="SSF57845">
    <property type="entry name" value="B-box zinc-binding domain"/>
    <property type="match status" value="1"/>
</dbReference>
<dbReference type="InterPro" id="IPR013083">
    <property type="entry name" value="Znf_RING/FYVE/PHD"/>
</dbReference>
<dbReference type="AlphaFoldDB" id="A0A8B7XGE6"/>
<dbReference type="SMART" id="SM00184">
    <property type="entry name" value="RING"/>
    <property type="match status" value="1"/>
</dbReference>
<dbReference type="OrthoDB" id="111250at2759"/>
<dbReference type="PROSITE" id="PS50119">
    <property type="entry name" value="ZF_BBOX"/>
    <property type="match status" value="1"/>
</dbReference>
<dbReference type="GeneID" id="110973059"/>
<dbReference type="RefSeq" id="XP_022079202.1">
    <property type="nucleotide sequence ID" value="XM_022223510.1"/>
</dbReference>
<dbReference type="Gene3D" id="3.30.40.10">
    <property type="entry name" value="Zinc/RING finger domain, C3HC4 (zinc finger)"/>
    <property type="match status" value="1"/>
</dbReference>
<dbReference type="InterPro" id="IPR001841">
    <property type="entry name" value="Znf_RING"/>
</dbReference>
<feature type="domain" description="B box-type" evidence="7">
    <location>
        <begin position="127"/>
        <end position="168"/>
    </location>
</feature>
<evidence type="ECO:0000256" key="1">
    <source>
        <dbReference type="ARBA" id="ARBA00022723"/>
    </source>
</evidence>
<organism evidence="8 9">
    <name type="scientific">Acanthaster planci</name>
    <name type="common">Crown-of-thorns starfish</name>
    <dbReference type="NCBI Taxonomy" id="133434"/>
    <lineage>
        <taxon>Eukaryota</taxon>
        <taxon>Metazoa</taxon>
        <taxon>Echinodermata</taxon>
        <taxon>Eleutherozoa</taxon>
        <taxon>Asterozoa</taxon>
        <taxon>Asteroidea</taxon>
        <taxon>Valvatacea</taxon>
        <taxon>Valvatida</taxon>
        <taxon>Acanthasteridae</taxon>
        <taxon>Acanthaster</taxon>
    </lineage>
</organism>
<evidence type="ECO:0000313" key="9">
    <source>
        <dbReference type="RefSeq" id="XP_022079202.1"/>
    </source>
</evidence>
<accession>A0A8B7XGE6</accession>
<dbReference type="GO" id="GO:0061630">
    <property type="term" value="F:ubiquitin protein ligase activity"/>
    <property type="evidence" value="ECO:0007669"/>
    <property type="project" value="TreeGrafter"/>
</dbReference>
<feature type="region of interest" description="Disordered" evidence="5">
    <location>
        <begin position="341"/>
        <end position="367"/>
    </location>
</feature>
<name>A0A8B7XGE6_ACAPL</name>